<keyword evidence="2" id="KW-1185">Reference proteome</keyword>
<name>L0R995_9BACT</name>
<dbReference type="AlphaFoldDB" id="L0R995"/>
<dbReference type="EMBL" id="FO203522">
    <property type="protein sequence ID" value="CCO23324.1"/>
    <property type="molecule type" value="Genomic_DNA"/>
</dbReference>
<dbReference type="STRING" id="1121451.DESAM_21043"/>
<evidence type="ECO:0000313" key="1">
    <source>
        <dbReference type="EMBL" id="CCO23324.1"/>
    </source>
</evidence>
<reference evidence="1 2" key="1">
    <citation type="submission" date="2012-10" db="EMBL/GenBank/DDBJ databases">
        <authorList>
            <person name="Genoscope - CEA"/>
        </authorList>
    </citation>
    <scope>NUCLEOTIDE SEQUENCE [LARGE SCALE GENOMIC DNA]</scope>
    <source>
        <strain evidence="2">AM13 / DSM 14728</strain>
    </source>
</reference>
<dbReference type="HOGENOM" id="CLU_3288486_0_0_7"/>
<accession>L0R995</accession>
<protein>
    <submittedName>
        <fullName evidence="1">Uncharacterized protein</fullName>
    </submittedName>
</protein>
<proteinExistence type="predicted"/>
<organism evidence="1 2">
    <name type="scientific">Maridesulfovibrio hydrothermalis AM13 = DSM 14728</name>
    <dbReference type="NCBI Taxonomy" id="1121451"/>
    <lineage>
        <taxon>Bacteria</taxon>
        <taxon>Pseudomonadati</taxon>
        <taxon>Thermodesulfobacteriota</taxon>
        <taxon>Desulfovibrionia</taxon>
        <taxon>Desulfovibrionales</taxon>
        <taxon>Desulfovibrionaceae</taxon>
        <taxon>Maridesulfovibrio</taxon>
    </lineage>
</organism>
<dbReference type="Proteomes" id="UP000010808">
    <property type="component" value="Chromosome"/>
</dbReference>
<dbReference type="KEGG" id="dhy:DESAM_21043"/>
<evidence type="ECO:0000313" key="2">
    <source>
        <dbReference type="Proteomes" id="UP000010808"/>
    </source>
</evidence>
<gene>
    <name evidence="1" type="ORF">DESAM_21043</name>
</gene>
<sequence>MTLSVKLFHHIYRLTRACLLDSEAFPPPETDNCGAENGKT</sequence>